<accession>A0A815Y910</accession>
<comment type="caution">
    <text evidence="1">The sequence shown here is derived from an EMBL/GenBank/DDBJ whole genome shotgun (WGS) entry which is preliminary data.</text>
</comment>
<name>A0A815Y910_9BILA</name>
<gene>
    <name evidence="2" type="ORF">JXQ802_LOCUS58943</name>
    <name evidence="1" type="ORF">PYM288_LOCUS42297</name>
</gene>
<proteinExistence type="predicted"/>
<evidence type="ECO:0000313" key="2">
    <source>
        <dbReference type="EMBL" id="CAF1679563.1"/>
    </source>
</evidence>
<dbReference type="EMBL" id="CAJNOL010017746">
    <property type="protein sequence ID" value="CAF1679563.1"/>
    <property type="molecule type" value="Genomic_DNA"/>
</dbReference>
<dbReference type="AlphaFoldDB" id="A0A815Y910"/>
<reference evidence="1" key="1">
    <citation type="submission" date="2021-02" db="EMBL/GenBank/DDBJ databases">
        <authorList>
            <person name="Nowell W R."/>
        </authorList>
    </citation>
    <scope>NUCLEOTIDE SEQUENCE</scope>
</reference>
<evidence type="ECO:0000313" key="1">
    <source>
        <dbReference type="EMBL" id="CAF1566823.1"/>
    </source>
</evidence>
<evidence type="ECO:0000313" key="3">
    <source>
        <dbReference type="Proteomes" id="UP000663854"/>
    </source>
</evidence>
<keyword evidence="4" id="KW-1185">Reference proteome</keyword>
<sequence>TCALCSAKDNLLDTDSAYVVAGAAGTNEYIDDEVVLNNCC</sequence>
<dbReference type="Proteomes" id="UP000663854">
    <property type="component" value="Unassembled WGS sequence"/>
</dbReference>
<organism evidence="1 3">
    <name type="scientific">Rotaria sordida</name>
    <dbReference type="NCBI Taxonomy" id="392033"/>
    <lineage>
        <taxon>Eukaryota</taxon>
        <taxon>Metazoa</taxon>
        <taxon>Spiralia</taxon>
        <taxon>Gnathifera</taxon>
        <taxon>Rotifera</taxon>
        <taxon>Eurotatoria</taxon>
        <taxon>Bdelloidea</taxon>
        <taxon>Philodinida</taxon>
        <taxon>Philodinidae</taxon>
        <taxon>Rotaria</taxon>
    </lineage>
</organism>
<dbReference type="Proteomes" id="UP000663870">
    <property type="component" value="Unassembled WGS sequence"/>
</dbReference>
<feature type="non-terminal residue" evidence="1">
    <location>
        <position position="1"/>
    </location>
</feature>
<evidence type="ECO:0000313" key="4">
    <source>
        <dbReference type="Proteomes" id="UP000663870"/>
    </source>
</evidence>
<protein>
    <submittedName>
        <fullName evidence="1">Uncharacterized protein</fullName>
    </submittedName>
</protein>
<dbReference type="EMBL" id="CAJNOH010015814">
    <property type="protein sequence ID" value="CAF1566823.1"/>
    <property type="molecule type" value="Genomic_DNA"/>
</dbReference>